<evidence type="ECO:0000256" key="8">
    <source>
        <dbReference type="ARBA" id="ARBA00023136"/>
    </source>
</evidence>
<name>A0AAE1KTL1_PETCI</name>
<dbReference type="InterPro" id="IPR018108">
    <property type="entry name" value="MCP_transmembrane"/>
</dbReference>
<sequence length="500" mass="55826">MRAGEDDGGVKENQDSHTPLPPPSVSKHRELYKACLLLHHFQLESRSHLRVRYQCFCRKQAEFGSGSCYQFIQAINISTSVLSHFIVRYKQNQSQTAPLKTILRKTVHDDPGCIILSCSVDDVNGMSHSLESRAVAAVISDITPAISVTRPKHPHHQKNEKEAKENNDVSSSQPTFKDIRTEQEILATTTVKPTSFQESLQEKETATSHTQQVFISLVAGAMAGAVAKTTIAPLDRTKINFQATQQKFSGLNALHFLRESYQKEGVQSLWRGNSATMARIIPYAAIQFTAHEQYKRLLKVDAQGTETPSSRRFLAGALAGVTSQFLTYPLDMARARMAVTRKCTYSSLPEVFIKIWKNEGPRTLYRGLTPTLLGVIPYAGTSFGIYETLKTNYKASTGRDKPNPLQRMLFGALAGLVGQSFSYPLDIVRRRMQTATVTGNGNSYKTIIGTLRKVYREEGVRHGLYKGLSMNWIKGPIAVGISFSTFDTLKMFLEQVSHRR</sequence>
<comment type="caution">
    <text evidence="12">The sequence shown here is derived from an EMBL/GenBank/DDBJ whole genome shotgun (WGS) entry which is preliminary data.</text>
</comment>
<evidence type="ECO:0000256" key="7">
    <source>
        <dbReference type="ARBA" id="ARBA00023128"/>
    </source>
</evidence>
<keyword evidence="13" id="KW-1185">Reference proteome</keyword>
<evidence type="ECO:0000256" key="6">
    <source>
        <dbReference type="ARBA" id="ARBA00022792"/>
    </source>
</evidence>
<comment type="similarity">
    <text evidence="2 10">Belongs to the mitochondrial carrier (TC 2.A.29) family.</text>
</comment>
<keyword evidence="6" id="KW-0999">Mitochondrion inner membrane</keyword>
<accession>A0AAE1KTL1</accession>
<feature type="repeat" description="Solcar" evidence="9">
    <location>
        <begin position="307"/>
        <end position="392"/>
    </location>
</feature>
<dbReference type="GO" id="GO:0055085">
    <property type="term" value="P:transmembrane transport"/>
    <property type="evidence" value="ECO:0007669"/>
    <property type="project" value="InterPro"/>
</dbReference>
<evidence type="ECO:0000256" key="5">
    <source>
        <dbReference type="ARBA" id="ARBA00022737"/>
    </source>
</evidence>
<feature type="compositionally biased region" description="Basic and acidic residues" evidence="11">
    <location>
        <begin position="1"/>
        <end position="15"/>
    </location>
</feature>
<evidence type="ECO:0000256" key="1">
    <source>
        <dbReference type="ARBA" id="ARBA00004448"/>
    </source>
</evidence>
<dbReference type="InterPro" id="IPR002167">
    <property type="entry name" value="GDC-like"/>
</dbReference>
<dbReference type="Gene3D" id="1.50.40.10">
    <property type="entry name" value="Mitochondrial carrier domain"/>
    <property type="match status" value="1"/>
</dbReference>
<gene>
    <name evidence="12" type="ORF">Pcinc_010439</name>
</gene>
<evidence type="ECO:0000313" key="13">
    <source>
        <dbReference type="Proteomes" id="UP001286313"/>
    </source>
</evidence>
<reference evidence="12" key="1">
    <citation type="submission" date="2023-10" db="EMBL/GenBank/DDBJ databases">
        <title>Genome assemblies of two species of porcelain crab, Petrolisthes cinctipes and Petrolisthes manimaculis (Anomura: Porcellanidae).</title>
        <authorList>
            <person name="Angst P."/>
        </authorList>
    </citation>
    <scope>NUCLEOTIDE SEQUENCE</scope>
    <source>
        <strain evidence="12">PB745_01</strain>
        <tissue evidence="12">Gill</tissue>
    </source>
</reference>
<evidence type="ECO:0000256" key="2">
    <source>
        <dbReference type="ARBA" id="ARBA00006375"/>
    </source>
</evidence>
<dbReference type="EMBL" id="JAWQEG010000809">
    <property type="protein sequence ID" value="KAK3885336.1"/>
    <property type="molecule type" value="Genomic_DNA"/>
</dbReference>
<dbReference type="PROSITE" id="PS50920">
    <property type="entry name" value="SOLCAR"/>
    <property type="match status" value="3"/>
</dbReference>
<dbReference type="Pfam" id="PF00153">
    <property type="entry name" value="Mito_carr"/>
    <property type="match status" value="3"/>
</dbReference>
<proteinExistence type="inferred from homology"/>
<protein>
    <recommendedName>
        <fullName evidence="14">Mitochondrial coenzyme A transporter SLC25A42</fullName>
    </recommendedName>
</protein>
<feature type="compositionally biased region" description="Basic and acidic residues" evidence="11">
    <location>
        <begin position="157"/>
        <end position="167"/>
    </location>
</feature>
<comment type="subcellular location">
    <subcellularLocation>
        <location evidence="1">Mitochondrion inner membrane</location>
        <topology evidence="1">Multi-pass membrane protein</topology>
    </subcellularLocation>
</comment>
<keyword evidence="7" id="KW-0496">Mitochondrion</keyword>
<dbReference type="GO" id="GO:0005743">
    <property type="term" value="C:mitochondrial inner membrane"/>
    <property type="evidence" value="ECO:0007669"/>
    <property type="project" value="UniProtKB-SubCell"/>
</dbReference>
<feature type="repeat" description="Solcar" evidence="9">
    <location>
        <begin position="211"/>
        <end position="297"/>
    </location>
</feature>
<dbReference type="AlphaFoldDB" id="A0AAE1KTL1"/>
<feature type="region of interest" description="Disordered" evidence="11">
    <location>
        <begin position="1"/>
        <end position="25"/>
    </location>
</feature>
<keyword evidence="4 9" id="KW-0812">Transmembrane</keyword>
<keyword evidence="8 9" id="KW-0472">Membrane</keyword>
<dbReference type="PRINTS" id="PR00928">
    <property type="entry name" value="GRAVESDC"/>
</dbReference>
<evidence type="ECO:0000256" key="10">
    <source>
        <dbReference type="RuleBase" id="RU000488"/>
    </source>
</evidence>
<organism evidence="12 13">
    <name type="scientific">Petrolisthes cinctipes</name>
    <name type="common">Flat porcelain crab</name>
    <dbReference type="NCBI Taxonomy" id="88211"/>
    <lineage>
        <taxon>Eukaryota</taxon>
        <taxon>Metazoa</taxon>
        <taxon>Ecdysozoa</taxon>
        <taxon>Arthropoda</taxon>
        <taxon>Crustacea</taxon>
        <taxon>Multicrustacea</taxon>
        <taxon>Malacostraca</taxon>
        <taxon>Eumalacostraca</taxon>
        <taxon>Eucarida</taxon>
        <taxon>Decapoda</taxon>
        <taxon>Pleocyemata</taxon>
        <taxon>Anomura</taxon>
        <taxon>Galatheoidea</taxon>
        <taxon>Porcellanidae</taxon>
        <taxon>Petrolisthes</taxon>
    </lineage>
</organism>
<dbReference type="InterPro" id="IPR002067">
    <property type="entry name" value="MCP"/>
</dbReference>
<evidence type="ECO:0000313" key="12">
    <source>
        <dbReference type="EMBL" id="KAK3885336.1"/>
    </source>
</evidence>
<dbReference type="InterPro" id="IPR023395">
    <property type="entry name" value="MCP_dom_sf"/>
</dbReference>
<dbReference type="Proteomes" id="UP001286313">
    <property type="component" value="Unassembled WGS sequence"/>
</dbReference>
<dbReference type="SUPFAM" id="SSF103506">
    <property type="entry name" value="Mitochondrial carrier"/>
    <property type="match status" value="1"/>
</dbReference>
<evidence type="ECO:0000256" key="4">
    <source>
        <dbReference type="ARBA" id="ARBA00022692"/>
    </source>
</evidence>
<keyword evidence="3 10" id="KW-0813">Transport</keyword>
<keyword evidence="5" id="KW-0677">Repeat</keyword>
<feature type="region of interest" description="Disordered" evidence="11">
    <location>
        <begin position="149"/>
        <end position="173"/>
    </location>
</feature>
<dbReference type="PRINTS" id="PR00926">
    <property type="entry name" value="MITOCARRIER"/>
</dbReference>
<evidence type="ECO:0008006" key="14">
    <source>
        <dbReference type="Google" id="ProtNLM"/>
    </source>
</evidence>
<evidence type="ECO:0000256" key="9">
    <source>
        <dbReference type="PROSITE-ProRule" id="PRU00282"/>
    </source>
</evidence>
<dbReference type="PANTHER" id="PTHR24089">
    <property type="entry name" value="SOLUTE CARRIER FAMILY 25"/>
    <property type="match status" value="1"/>
</dbReference>
<evidence type="ECO:0000256" key="3">
    <source>
        <dbReference type="ARBA" id="ARBA00022448"/>
    </source>
</evidence>
<feature type="repeat" description="Solcar" evidence="9">
    <location>
        <begin position="402"/>
        <end position="492"/>
    </location>
</feature>
<evidence type="ECO:0000256" key="11">
    <source>
        <dbReference type="SAM" id="MobiDB-lite"/>
    </source>
</evidence>